<name>A0A2H0N1Z8_9BACT</name>
<dbReference type="Proteomes" id="UP000229782">
    <property type="component" value="Unassembled WGS sequence"/>
</dbReference>
<keyword evidence="1" id="KW-0472">Membrane</keyword>
<dbReference type="SUPFAM" id="SSF49464">
    <property type="entry name" value="Carboxypeptidase regulatory domain-like"/>
    <property type="match status" value="1"/>
</dbReference>
<dbReference type="AlphaFoldDB" id="A0A2H0N1Z8"/>
<protein>
    <recommendedName>
        <fullName evidence="4">SbsA Ig-like domain-containing protein</fullName>
    </recommendedName>
</protein>
<evidence type="ECO:0000256" key="1">
    <source>
        <dbReference type="SAM" id="Phobius"/>
    </source>
</evidence>
<reference evidence="2 3" key="1">
    <citation type="submission" date="2017-09" db="EMBL/GenBank/DDBJ databases">
        <title>Depth-based differentiation of microbial function through sediment-hosted aquifers and enrichment of novel symbionts in the deep terrestrial subsurface.</title>
        <authorList>
            <person name="Probst A.J."/>
            <person name="Ladd B."/>
            <person name="Jarett J.K."/>
            <person name="Geller-Mcgrath D.E."/>
            <person name="Sieber C.M."/>
            <person name="Emerson J.B."/>
            <person name="Anantharaman K."/>
            <person name="Thomas B.C."/>
            <person name="Malmstrom R."/>
            <person name="Stieglmeier M."/>
            <person name="Klingl A."/>
            <person name="Woyke T."/>
            <person name="Ryan C.M."/>
            <person name="Banfield J.F."/>
        </authorList>
    </citation>
    <scope>NUCLEOTIDE SEQUENCE [LARGE SCALE GENOMIC DNA]</scope>
    <source>
        <strain evidence="2">CG11_big_fil_rev_8_21_14_0_20_43_7</strain>
    </source>
</reference>
<evidence type="ECO:0008006" key="4">
    <source>
        <dbReference type="Google" id="ProtNLM"/>
    </source>
</evidence>
<proteinExistence type="predicted"/>
<keyword evidence="1" id="KW-1133">Transmembrane helix</keyword>
<keyword evidence="1" id="KW-0812">Transmembrane</keyword>
<comment type="caution">
    <text evidence="2">The sequence shown here is derived from an EMBL/GenBank/DDBJ whole genome shotgun (WGS) entry which is preliminary data.</text>
</comment>
<feature type="non-terminal residue" evidence="2">
    <location>
        <position position="572"/>
    </location>
</feature>
<dbReference type="InterPro" id="IPR008969">
    <property type="entry name" value="CarboxyPept-like_regulatory"/>
</dbReference>
<feature type="transmembrane region" description="Helical" evidence="1">
    <location>
        <begin position="15"/>
        <end position="37"/>
    </location>
</feature>
<evidence type="ECO:0000313" key="3">
    <source>
        <dbReference type="Proteomes" id="UP000229782"/>
    </source>
</evidence>
<dbReference type="EMBL" id="PCWM01000076">
    <property type="protein sequence ID" value="PIR02901.1"/>
    <property type="molecule type" value="Genomic_DNA"/>
</dbReference>
<sequence>MIQHIKTYISQEQKAHVLLLSIVATVVGISLSLFFIMRANAAVSSVTGSDLDTTKNGLSGADVQIAIDVDANTPAGFEFMKVFIVSSTASLTTGTLNTACDGVCQERGFFSQHADITYALPDFMNTDSSGAAWVTTTPYVIWVYTSSTVPTIVSSSPFSLLSDTVDDNNAPFVNHTSVHSAVQNAAATIYAGVMDDQTTREQFSTTTGNQYFVLYYGADVSVSQTAVTGTWTQTSDFFSFSIPTTTVGAAGNTFEYYLVAQDAASNIRYFCANPSAASVNDCKTSPFLVTSIASGSRTVSGTITSAGSPLGDTVVMAGGFSIPVAVTNGDGAYTLSGLPNNTSVDITVVKNGYCDNKRFETIGTTNLTDIDLSLNAGNCGFFGGEDGGQSPHVTFSFPFEGSNNIPPDTIIKIGVDKSLNASSVNDNNASDSGSSVYLTIDGSTKLAGSVIYCASNSDPGCSSLPSGDSNVILYTPGSAMTTSTFYTLVIREGVVSENGKSIEGNRAGGGHQISFFTGGGTVSFGGEGGPTFGNGGQYMPPFVRAMHPGPGQSIASDSSILLEFNEALNDAT</sequence>
<evidence type="ECO:0000313" key="2">
    <source>
        <dbReference type="EMBL" id="PIR02901.1"/>
    </source>
</evidence>
<organism evidence="2 3">
    <name type="scientific">Candidatus Magasanikbacteria bacterium CG11_big_fil_rev_8_21_14_0_20_43_7</name>
    <dbReference type="NCBI Taxonomy" id="1974654"/>
    <lineage>
        <taxon>Bacteria</taxon>
        <taxon>Candidatus Magasanikiibacteriota</taxon>
    </lineage>
</organism>
<gene>
    <name evidence="2" type="ORF">COV60_03190</name>
</gene>
<accession>A0A2H0N1Z8</accession>